<dbReference type="PANTHER" id="PTHR42748:SF11">
    <property type="entry name" value="NMRA-LIKE DOMAIN-CONTAINING PROTEIN"/>
    <property type="match status" value="1"/>
</dbReference>
<dbReference type="CDD" id="cd05251">
    <property type="entry name" value="NmrA_like_SDR_a"/>
    <property type="match status" value="1"/>
</dbReference>
<sequence length="314" mass="34465">MTKILAVFGATGQQGSSVVDFVLNDPELSKQYEIRAITRRLDSEKALALQQKVRVVQGDVLDRASLEAALAGVHVVFVMTNPSFTPGGVEVEFSSAKAVADVAVEMGAEYIIFSTMPPVPERARGRFPEEVVSFDAKMKAEKYIRSLPVKSAFFAPAFFMENFQPPSYYGPQRLPDGTWALQRLNSSRSRMPLIDAVGDTGKFIGAILAQPDKYHGKTFCAAGGIYTGDEMAAIMSKATGKTIVCKQITSDEFRKALPHATDDHVKVIEALSYGEEFDYWGPDTKELVAWAAENARGRPSTLEEYLEAHPINLD</sequence>
<dbReference type="OrthoDB" id="3358371at2759"/>
<dbReference type="RefSeq" id="XP_030996530.1">
    <property type="nucleotide sequence ID" value="XM_031139393.1"/>
</dbReference>
<dbReference type="EMBL" id="SKBQ01000025">
    <property type="protein sequence ID" value="TPX14819.1"/>
    <property type="molecule type" value="Genomic_DNA"/>
</dbReference>
<feature type="domain" description="NmrA-like" evidence="3">
    <location>
        <begin position="1"/>
        <end position="306"/>
    </location>
</feature>
<comment type="caution">
    <text evidence="4">The sequence shown here is derived from an EMBL/GenBank/DDBJ whole genome shotgun (WGS) entry which is preliminary data.</text>
</comment>
<dbReference type="Gene3D" id="3.40.50.720">
    <property type="entry name" value="NAD(P)-binding Rossmann-like Domain"/>
    <property type="match status" value="1"/>
</dbReference>
<comment type="similarity">
    <text evidence="1">Belongs to the NmrA-type oxidoreductase family.</text>
</comment>
<gene>
    <name evidence="4" type="ORF">E0L32_004928</name>
</gene>
<evidence type="ECO:0000256" key="1">
    <source>
        <dbReference type="ARBA" id="ARBA00006328"/>
    </source>
</evidence>
<accession>A0A507BBQ8</accession>
<dbReference type="Proteomes" id="UP000319257">
    <property type="component" value="Unassembled WGS sequence"/>
</dbReference>
<protein>
    <recommendedName>
        <fullName evidence="3">NmrA-like domain-containing protein</fullName>
    </recommendedName>
</protein>
<keyword evidence="2" id="KW-0521">NADP</keyword>
<dbReference type="GeneID" id="41972375"/>
<dbReference type="InterPro" id="IPR051164">
    <property type="entry name" value="NmrA-like_oxidored"/>
</dbReference>
<dbReference type="PANTHER" id="PTHR42748">
    <property type="entry name" value="NITROGEN METABOLITE REPRESSION PROTEIN NMRA FAMILY MEMBER"/>
    <property type="match status" value="1"/>
</dbReference>
<organism evidence="4 5">
    <name type="scientific">Thyridium curvatum</name>
    <dbReference type="NCBI Taxonomy" id="1093900"/>
    <lineage>
        <taxon>Eukaryota</taxon>
        <taxon>Fungi</taxon>
        <taxon>Dikarya</taxon>
        <taxon>Ascomycota</taxon>
        <taxon>Pezizomycotina</taxon>
        <taxon>Sordariomycetes</taxon>
        <taxon>Sordariomycetidae</taxon>
        <taxon>Thyridiales</taxon>
        <taxon>Thyridiaceae</taxon>
        <taxon>Thyridium</taxon>
    </lineage>
</organism>
<dbReference type="AlphaFoldDB" id="A0A507BBQ8"/>
<evidence type="ECO:0000313" key="5">
    <source>
        <dbReference type="Proteomes" id="UP000319257"/>
    </source>
</evidence>
<dbReference type="SUPFAM" id="SSF51735">
    <property type="entry name" value="NAD(P)-binding Rossmann-fold domains"/>
    <property type="match status" value="1"/>
</dbReference>
<dbReference type="InterPro" id="IPR036291">
    <property type="entry name" value="NAD(P)-bd_dom_sf"/>
</dbReference>
<keyword evidence="5" id="KW-1185">Reference proteome</keyword>
<dbReference type="Gene3D" id="3.90.25.10">
    <property type="entry name" value="UDP-galactose 4-epimerase, domain 1"/>
    <property type="match status" value="1"/>
</dbReference>
<dbReference type="STRING" id="1093900.A0A507BBQ8"/>
<name>A0A507BBQ8_9PEZI</name>
<dbReference type="Pfam" id="PF05368">
    <property type="entry name" value="NmrA"/>
    <property type="match status" value="1"/>
</dbReference>
<dbReference type="InterPro" id="IPR008030">
    <property type="entry name" value="NmrA-like"/>
</dbReference>
<evidence type="ECO:0000256" key="2">
    <source>
        <dbReference type="ARBA" id="ARBA00022857"/>
    </source>
</evidence>
<dbReference type="InParanoid" id="A0A507BBQ8"/>
<evidence type="ECO:0000313" key="4">
    <source>
        <dbReference type="EMBL" id="TPX14819.1"/>
    </source>
</evidence>
<dbReference type="GO" id="GO:0005634">
    <property type="term" value="C:nucleus"/>
    <property type="evidence" value="ECO:0007669"/>
    <property type="project" value="TreeGrafter"/>
</dbReference>
<evidence type="ECO:0000259" key="3">
    <source>
        <dbReference type="Pfam" id="PF05368"/>
    </source>
</evidence>
<proteinExistence type="inferred from homology"/>
<reference evidence="4 5" key="1">
    <citation type="submission" date="2019-06" db="EMBL/GenBank/DDBJ databases">
        <title>Draft genome sequence of the filamentous fungus Phialemoniopsis curvata isolated from diesel fuel.</title>
        <authorList>
            <person name="Varaljay V.A."/>
            <person name="Lyon W.J."/>
            <person name="Crouch A.L."/>
            <person name="Drake C.E."/>
            <person name="Hollomon J.M."/>
            <person name="Nadeau L.J."/>
            <person name="Nunn H.S."/>
            <person name="Stevenson B.S."/>
            <person name="Bojanowski C.L."/>
            <person name="Crookes-Goodson W.J."/>
        </authorList>
    </citation>
    <scope>NUCLEOTIDE SEQUENCE [LARGE SCALE GENOMIC DNA]</scope>
    <source>
        <strain evidence="4 5">D216</strain>
    </source>
</reference>